<reference evidence="4" key="1">
    <citation type="journal article" date="2017" name="Nat. Ecol. Evol.">
        <title>Genome expansion and lineage-specific genetic innovations in the forest pathogenic fungi Armillaria.</title>
        <authorList>
            <person name="Sipos G."/>
            <person name="Prasanna A.N."/>
            <person name="Walter M.C."/>
            <person name="O'Connor E."/>
            <person name="Balint B."/>
            <person name="Krizsan K."/>
            <person name="Kiss B."/>
            <person name="Hess J."/>
            <person name="Varga T."/>
            <person name="Slot J."/>
            <person name="Riley R."/>
            <person name="Boka B."/>
            <person name="Rigling D."/>
            <person name="Barry K."/>
            <person name="Lee J."/>
            <person name="Mihaltcheva S."/>
            <person name="LaButti K."/>
            <person name="Lipzen A."/>
            <person name="Waldron R."/>
            <person name="Moloney N.M."/>
            <person name="Sperisen C."/>
            <person name="Kredics L."/>
            <person name="Vagvoelgyi C."/>
            <person name="Patrignani A."/>
            <person name="Fitzpatrick D."/>
            <person name="Nagy I."/>
            <person name="Doyle S."/>
            <person name="Anderson J.B."/>
            <person name="Grigoriev I.V."/>
            <person name="Gueldener U."/>
            <person name="Muensterkoetter M."/>
            <person name="Nagy L.G."/>
        </authorList>
    </citation>
    <scope>NUCLEOTIDE SEQUENCE [LARGE SCALE GENOMIC DNA]</scope>
    <source>
        <strain evidence="4">C18/9</strain>
    </source>
</reference>
<evidence type="ECO:0000256" key="2">
    <source>
        <dbReference type="SAM" id="Phobius"/>
    </source>
</evidence>
<feature type="compositionally biased region" description="Basic and acidic residues" evidence="1">
    <location>
        <begin position="294"/>
        <end position="308"/>
    </location>
</feature>
<feature type="region of interest" description="Disordered" evidence="1">
    <location>
        <begin position="292"/>
        <end position="312"/>
    </location>
</feature>
<keyword evidence="2" id="KW-0812">Transmembrane</keyword>
<accession>A0A284SBU4</accession>
<dbReference type="Proteomes" id="UP000219338">
    <property type="component" value="Unassembled WGS sequence"/>
</dbReference>
<dbReference type="EMBL" id="FUEG01000060">
    <property type="protein sequence ID" value="SJL18473.1"/>
    <property type="molecule type" value="Genomic_DNA"/>
</dbReference>
<gene>
    <name evidence="3" type="ORF">ARMOST_22062</name>
</gene>
<dbReference type="OrthoDB" id="3266963at2759"/>
<dbReference type="AlphaFoldDB" id="A0A284SBU4"/>
<keyword evidence="2" id="KW-1133">Transmembrane helix</keyword>
<evidence type="ECO:0000313" key="3">
    <source>
        <dbReference type="EMBL" id="SJL18473.1"/>
    </source>
</evidence>
<proteinExistence type="predicted"/>
<name>A0A284SBU4_ARMOS</name>
<dbReference type="STRING" id="47428.A0A284SBU4"/>
<evidence type="ECO:0000256" key="1">
    <source>
        <dbReference type="SAM" id="MobiDB-lite"/>
    </source>
</evidence>
<keyword evidence="2" id="KW-0472">Membrane</keyword>
<sequence>MATQTDIPSDLTDGYKFYIFQILDAQLNSIILYALLHGIYTGILAVTLWNIFINKCWPIRRAMVFVIILLHALISTNFAANWSFTHSAFITNEQSFWTIYLMLCGADQAFSWETGIPASISTILADIYMVRETPGDYPCQLIIVSTLDLVLLDDLGATLACCSGSNAFSSFRDRIKNHESILRLRQCTLGHIPYALYNLQPSDNIVMHLAHHLSHRDCGGVLVQSSALYSVSLILDLAFTIRDDSGMYYTDIIASIAKGIASTLLVGRITIGHRARPDDSWQGSVVASASIRSQEQECSRTSSQEDRPTSLVLDGDLEAQRESGVREPSPTFFSEQASAQSQGMMTLPKFDNFPLYHFGDRELYWDPSDEVWAYLPASTNGRVKNARTVAWSEIENFSLNDSIALIQKEEKIVWDMAESMAAPTRKGVAVVRQRRPYTPVVFSMINSAIMSQNSRVNGYFALAFSVFHFACQSHVDVKRISCRLGMISHDKTARNALNSMTEQGQAALQASVASYTAKREAGYCCVLDNIQEYCLAREAGIGYQSVLKVGTAATAVRLEDCAPSAFNLQDHLSCVIKKECAELTTATILSDIDWPHLRRVLALHWVRILAELIPELRSASS</sequence>
<feature type="transmembrane region" description="Helical" evidence="2">
    <location>
        <begin position="64"/>
        <end position="84"/>
    </location>
</feature>
<evidence type="ECO:0000313" key="4">
    <source>
        <dbReference type="Proteomes" id="UP000219338"/>
    </source>
</evidence>
<organism evidence="3 4">
    <name type="scientific">Armillaria ostoyae</name>
    <name type="common">Armillaria root rot fungus</name>
    <dbReference type="NCBI Taxonomy" id="47428"/>
    <lineage>
        <taxon>Eukaryota</taxon>
        <taxon>Fungi</taxon>
        <taxon>Dikarya</taxon>
        <taxon>Basidiomycota</taxon>
        <taxon>Agaricomycotina</taxon>
        <taxon>Agaricomycetes</taxon>
        <taxon>Agaricomycetidae</taxon>
        <taxon>Agaricales</taxon>
        <taxon>Marasmiineae</taxon>
        <taxon>Physalacriaceae</taxon>
        <taxon>Armillaria</taxon>
    </lineage>
</organism>
<keyword evidence="4" id="KW-1185">Reference proteome</keyword>
<feature type="transmembrane region" description="Helical" evidence="2">
    <location>
        <begin position="30"/>
        <end position="52"/>
    </location>
</feature>
<protein>
    <submittedName>
        <fullName evidence="3">Uncharacterized protein</fullName>
    </submittedName>
</protein>